<gene>
    <name evidence="1" type="ORF">SWZG_00173</name>
</gene>
<proteinExistence type="predicted"/>
<accession>M4QTG8</accession>
<evidence type="ECO:0000313" key="2">
    <source>
        <dbReference type="Proteomes" id="UP000201252"/>
    </source>
</evidence>
<evidence type="ECO:0000313" key="1">
    <source>
        <dbReference type="EMBL" id="AGH31679.1"/>
    </source>
</evidence>
<dbReference type="KEGG" id="vg:15011084"/>
<protein>
    <submittedName>
        <fullName evidence="1">Uncharacterized protein</fullName>
    </submittedName>
</protein>
<name>M4QTG8_9CAUD</name>
<dbReference type="EMBL" id="HQ633071">
    <property type="protein sequence ID" value="AGH31679.1"/>
    <property type="molecule type" value="Genomic_DNA"/>
</dbReference>
<reference evidence="1 2" key="1">
    <citation type="submission" date="2010-10" db="EMBL/GenBank/DDBJ databases">
        <title>The Genome Sequence of Synechococcus phage S-SKS1.</title>
        <authorList>
            <consortium name="The Broad Institute Genome Sequencing Platform"/>
            <person name="Henn M.R."/>
            <person name="Clokie M."/>
            <person name="Levin J."/>
            <person name="Malboeuf C."/>
            <person name="Casali M."/>
            <person name="Russ C."/>
            <person name="Lennon N."/>
            <person name="Chapman S.B."/>
            <person name="Erlich R."/>
            <person name="Young S.K."/>
            <person name="Yandava C."/>
            <person name="Zeng Q."/>
            <person name="Alvarado L."/>
            <person name="Anderson S."/>
            <person name="Berlin A."/>
            <person name="Chen Z."/>
            <person name="Freedman E."/>
            <person name="Gellesch M."/>
            <person name="Goldberg J."/>
            <person name="Green L."/>
            <person name="Griggs A."/>
            <person name="Gujja S."/>
            <person name="Heilman E.R."/>
            <person name="Heiman D."/>
            <person name="Hollinger A."/>
            <person name="Howarth C."/>
            <person name="Larson L."/>
            <person name="Mehta T."/>
            <person name="Pearson M."/>
            <person name="Roberts A."/>
            <person name="Ryan E."/>
            <person name="Saif S."/>
            <person name="Shea T."/>
            <person name="Shenoy N."/>
            <person name="Sisk P."/>
            <person name="Stolte C."/>
            <person name="Sykes S."/>
            <person name="White J."/>
            <person name="Haas B."/>
            <person name="Nusbaum C."/>
            <person name="Birren B."/>
        </authorList>
    </citation>
    <scope>NUCLEOTIDE SEQUENCE [LARGE SCALE GENOMIC DNA]</scope>
</reference>
<dbReference type="GeneID" id="15011084"/>
<organism evidence="1 2">
    <name type="scientific">Synechococcus phage S-SKS1</name>
    <dbReference type="NCBI Taxonomy" id="754042"/>
    <lineage>
        <taxon>Viruses</taxon>
        <taxon>Duplodnaviria</taxon>
        <taxon>Heunggongvirae</taxon>
        <taxon>Uroviricota</taxon>
        <taxon>Caudoviricetes</taxon>
        <taxon>Llyrvirus</taxon>
        <taxon>Llyrvirus SSKS1</taxon>
    </lineage>
</organism>
<keyword evidence="2" id="KW-1185">Reference proteome</keyword>
<dbReference type="RefSeq" id="YP_007674531.1">
    <property type="nucleotide sequence ID" value="NC_020851.1"/>
</dbReference>
<sequence length="63" mass="7408">MRSDLIWNEFLTSAEWDGTVSWLQGLRFVHHLGLLDEFIASPYWKLMNERLDAGELGTWVLEN</sequence>
<dbReference type="Proteomes" id="UP000201252">
    <property type="component" value="Segment"/>
</dbReference>